<dbReference type="AlphaFoldDB" id="A0A1U7EXI5"/>
<keyword evidence="2" id="KW-1185">Reference proteome</keyword>
<reference evidence="1 2" key="1">
    <citation type="journal article" date="2005" name="Genome Res.">
        <title>Living with two extremes: conclusions from the genome sequence of Natronomonas pharaonis.</title>
        <authorList>
            <person name="Falb M."/>
            <person name="Pfeiffer F."/>
            <person name="Palm P."/>
            <person name="Rodewald K."/>
            <person name="Hickmann V."/>
            <person name="Tittor J."/>
            <person name="Oesterhelt D."/>
        </authorList>
    </citation>
    <scope>NUCLEOTIDE SEQUENCE [LARGE SCALE GENOMIC DNA]</scope>
    <source>
        <strain evidence="2">ATCC 35678 / DSM 2160 / CIP 103997 / JCM 8858 / NBRC 14720 / NCIMB 2260 / Gabara</strain>
    </source>
</reference>
<dbReference type="RefSeq" id="WP_011323526.1">
    <property type="nucleotide sequence ID" value="NC_007426.1"/>
</dbReference>
<dbReference type="HOGENOM" id="CLU_803187_0_0_2"/>
<dbReference type="GeneID" id="3701830"/>
<name>A0A1U7EXI5_NATPD</name>
<gene>
    <name evidence="1" type="ordered locus">NP_3630A</name>
</gene>
<evidence type="ECO:0000313" key="1">
    <source>
        <dbReference type="EMBL" id="CAI49906.1"/>
    </source>
</evidence>
<dbReference type="eggNOG" id="arCOG05251">
    <property type="taxonomic scope" value="Archaea"/>
</dbReference>
<evidence type="ECO:0000313" key="2">
    <source>
        <dbReference type="Proteomes" id="UP000002698"/>
    </source>
</evidence>
<accession>A0A1U7EXI5</accession>
<dbReference type="KEGG" id="nph:NP_3630A"/>
<dbReference type="EnsemblBacteria" id="CAI49906">
    <property type="protein sequence ID" value="CAI49906"/>
    <property type="gene ID" value="NP_3630A"/>
</dbReference>
<proteinExistence type="predicted"/>
<dbReference type="EMBL" id="CR936257">
    <property type="protein sequence ID" value="CAI49906.1"/>
    <property type="molecule type" value="Genomic_DNA"/>
</dbReference>
<dbReference type="OrthoDB" id="326898at2157"/>
<dbReference type="Proteomes" id="UP000002698">
    <property type="component" value="Chromosome"/>
</dbReference>
<organism evidence="1 2">
    <name type="scientific">Natronomonas pharaonis (strain ATCC 35678 / DSM 2160 / CIP 103997 / JCM 8858 / NBRC 14720 / NCIMB 2260 / Gabara)</name>
    <name type="common">Halobacterium pharaonis</name>
    <dbReference type="NCBI Taxonomy" id="348780"/>
    <lineage>
        <taxon>Archaea</taxon>
        <taxon>Methanobacteriati</taxon>
        <taxon>Methanobacteriota</taxon>
        <taxon>Stenosarchaea group</taxon>
        <taxon>Halobacteria</taxon>
        <taxon>Halobacteriales</taxon>
        <taxon>Natronomonadaceae</taxon>
        <taxon>Natronomonas</taxon>
    </lineage>
</organism>
<protein>
    <submittedName>
        <fullName evidence="1">Uncharacterized protein</fullName>
    </submittedName>
</protein>
<sequence length="318" mass="34489">MERHRVSPADLFSLGVVSELETAIEAVAAGRNVAVVAPPLAGRAAVLDIVEDMVGESVREQATERTDTADAPIRLYEDCHRLYLRHIGGFSELDAFLDGMAETSAVHVTTWNAYAWAYLNQAKSVGNSFDSVITLDKPDSETVTSWLESLAADGLTYVRDSADGPSGFDPQKIHSLTTLREQLRLLCFADGDDDDPKTAVFDSVTRITGGNPGVAKTIWNAIEAEAATEGEVRTSMVTEHEAEVSELSYDDAYALLAVLANGSITQSELEAVVDESLDRTLRRFEKQGVVELTGDGISVAPPALKPVVEHLTNRRLLW</sequence>